<comment type="cofactor">
    <cofactor evidence="1">
        <name>FAD</name>
        <dbReference type="ChEBI" id="CHEBI:57692"/>
    </cofactor>
</comment>
<dbReference type="InterPro" id="IPR006094">
    <property type="entry name" value="Oxid_FAD_bind_N"/>
</dbReference>
<feature type="signal peptide" evidence="6">
    <location>
        <begin position="1"/>
        <end position="16"/>
    </location>
</feature>
<keyword evidence="5" id="KW-0560">Oxidoreductase</keyword>
<keyword evidence="6" id="KW-0732">Signal</keyword>
<accession>A0A6G1GMT7</accession>
<dbReference type="InterPro" id="IPR012951">
    <property type="entry name" value="BBE"/>
</dbReference>
<keyword evidence="4" id="KW-0274">FAD</keyword>
<dbReference type="SUPFAM" id="SSF56176">
    <property type="entry name" value="FAD-binding/transporter-associated domain-like"/>
    <property type="match status" value="1"/>
</dbReference>
<dbReference type="AlphaFoldDB" id="A0A6G1GMT7"/>
<evidence type="ECO:0000256" key="6">
    <source>
        <dbReference type="SAM" id="SignalP"/>
    </source>
</evidence>
<keyword evidence="3" id="KW-0285">Flavoprotein</keyword>
<evidence type="ECO:0000256" key="1">
    <source>
        <dbReference type="ARBA" id="ARBA00001974"/>
    </source>
</evidence>
<evidence type="ECO:0000259" key="7">
    <source>
        <dbReference type="PROSITE" id="PS51387"/>
    </source>
</evidence>
<evidence type="ECO:0000256" key="2">
    <source>
        <dbReference type="ARBA" id="ARBA00005466"/>
    </source>
</evidence>
<protein>
    <submittedName>
        <fullName evidence="8">FAD-binding domain-containing protein</fullName>
    </submittedName>
</protein>
<feature type="chain" id="PRO_5026002215" evidence="6">
    <location>
        <begin position="17"/>
        <end position="619"/>
    </location>
</feature>
<dbReference type="InterPro" id="IPR050416">
    <property type="entry name" value="FAD-linked_Oxidoreductase"/>
</dbReference>
<dbReference type="OrthoDB" id="9983560at2759"/>
<dbReference type="PROSITE" id="PS51387">
    <property type="entry name" value="FAD_PCMH"/>
    <property type="match status" value="1"/>
</dbReference>
<gene>
    <name evidence="8" type="ORF">K402DRAFT_407782</name>
</gene>
<reference evidence="8" key="1">
    <citation type="journal article" date="2020" name="Stud. Mycol.">
        <title>101 Dothideomycetes genomes: a test case for predicting lifestyles and emergence of pathogens.</title>
        <authorList>
            <person name="Haridas S."/>
            <person name="Albert R."/>
            <person name="Binder M."/>
            <person name="Bloem J."/>
            <person name="Labutti K."/>
            <person name="Salamov A."/>
            <person name="Andreopoulos B."/>
            <person name="Baker S."/>
            <person name="Barry K."/>
            <person name="Bills G."/>
            <person name="Bluhm B."/>
            <person name="Cannon C."/>
            <person name="Castanera R."/>
            <person name="Culley D."/>
            <person name="Daum C."/>
            <person name="Ezra D."/>
            <person name="Gonzalez J."/>
            <person name="Henrissat B."/>
            <person name="Kuo A."/>
            <person name="Liang C."/>
            <person name="Lipzen A."/>
            <person name="Lutzoni F."/>
            <person name="Magnuson J."/>
            <person name="Mondo S."/>
            <person name="Nolan M."/>
            <person name="Ohm R."/>
            <person name="Pangilinan J."/>
            <person name="Park H.-J."/>
            <person name="Ramirez L."/>
            <person name="Alfaro M."/>
            <person name="Sun H."/>
            <person name="Tritt A."/>
            <person name="Yoshinaga Y."/>
            <person name="Zwiers L.-H."/>
            <person name="Turgeon B."/>
            <person name="Goodwin S."/>
            <person name="Spatafora J."/>
            <person name="Crous P."/>
            <person name="Grigoriev I."/>
        </authorList>
    </citation>
    <scope>NUCLEOTIDE SEQUENCE</scope>
    <source>
        <strain evidence="8">CBS 113979</strain>
    </source>
</reference>
<comment type="similarity">
    <text evidence="2">Belongs to the oxygen-dependent FAD-linked oxidoreductase family.</text>
</comment>
<dbReference type="EMBL" id="ML977186">
    <property type="protein sequence ID" value="KAF1982276.1"/>
    <property type="molecule type" value="Genomic_DNA"/>
</dbReference>
<dbReference type="Gene3D" id="3.30.465.10">
    <property type="match status" value="2"/>
</dbReference>
<dbReference type="InterPro" id="IPR016166">
    <property type="entry name" value="FAD-bd_PCMH"/>
</dbReference>
<dbReference type="PANTHER" id="PTHR42973">
    <property type="entry name" value="BINDING OXIDOREDUCTASE, PUTATIVE (AFU_ORTHOLOGUE AFUA_1G17690)-RELATED"/>
    <property type="match status" value="1"/>
</dbReference>
<sequence>MARPLILFALVSLALASPVQDIASAAINSTTPSGCRAIAGDASWPSPDVWTAALPGVMPRAAKDAKSGEPDYRFKPKTFADVQAAVNFAREHNVRLSVLNSGHDFLGRNMASSGLWVDISGMDGIQVSASYVPTMRGTPSVAGKDVNTVRPIPNVQAAVTFGAGTSTQALNDALDKSGLFSMGAAHGAVTAGGGYLLTAGHAPLSRTHGLAADNALEFKLITADGSLRIANAISNPDLFWGLRGGGGLTFGIVVEATVKAFPTPKMSVLGWWLNSTSDELPIYEAGAELLRAFPGLEGVSGYYNFYPGAIKGDFFTAGPDSSVASLQARFAPLLQRMQAYPGMKPIVQKTWEYPTYKSWFDARFGPLCGGDDDGMAMPEGIIPMDSHLLGAAAFASPGLAQALKDATPHVDQGILRGHFVAGGQVMRNVGVNSVNPAWRRAYTHLIAVGAGRIGKGMGEFNVDSLKSLVPGMGAYANEASATEPSWKSSFWGSNYARLSTLKSRWDPTGVFWVSPGINADHFSQREGRVCSTGLAGQTSGVGGLGGQSGLGGLGGLGGLAAGVAAAPAFDNTVIAEDPDSNEDALTAFPGQPALPIEECGAMGGMGGMGGRKNRKRTVG</sequence>
<dbReference type="GO" id="GO:0016491">
    <property type="term" value="F:oxidoreductase activity"/>
    <property type="evidence" value="ECO:0007669"/>
    <property type="project" value="UniProtKB-KW"/>
</dbReference>
<dbReference type="InterPro" id="IPR036318">
    <property type="entry name" value="FAD-bd_PCMH-like_sf"/>
</dbReference>
<evidence type="ECO:0000256" key="4">
    <source>
        <dbReference type="ARBA" id="ARBA00022827"/>
    </source>
</evidence>
<feature type="domain" description="FAD-binding PCMH-type" evidence="7">
    <location>
        <begin position="66"/>
        <end position="263"/>
    </location>
</feature>
<dbReference type="Proteomes" id="UP000800041">
    <property type="component" value="Unassembled WGS sequence"/>
</dbReference>
<dbReference type="PANTHER" id="PTHR42973:SF39">
    <property type="entry name" value="FAD-BINDING PCMH-TYPE DOMAIN-CONTAINING PROTEIN"/>
    <property type="match status" value="1"/>
</dbReference>
<dbReference type="Pfam" id="PF01565">
    <property type="entry name" value="FAD_binding_4"/>
    <property type="match status" value="1"/>
</dbReference>
<evidence type="ECO:0000313" key="8">
    <source>
        <dbReference type="EMBL" id="KAF1982276.1"/>
    </source>
</evidence>
<keyword evidence="9" id="KW-1185">Reference proteome</keyword>
<organism evidence="8 9">
    <name type="scientific">Aulographum hederae CBS 113979</name>
    <dbReference type="NCBI Taxonomy" id="1176131"/>
    <lineage>
        <taxon>Eukaryota</taxon>
        <taxon>Fungi</taxon>
        <taxon>Dikarya</taxon>
        <taxon>Ascomycota</taxon>
        <taxon>Pezizomycotina</taxon>
        <taxon>Dothideomycetes</taxon>
        <taxon>Pleosporomycetidae</taxon>
        <taxon>Aulographales</taxon>
        <taxon>Aulographaceae</taxon>
    </lineage>
</organism>
<dbReference type="InterPro" id="IPR016169">
    <property type="entry name" value="FAD-bd_PCMH_sub2"/>
</dbReference>
<dbReference type="GO" id="GO:0071949">
    <property type="term" value="F:FAD binding"/>
    <property type="evidence" value="ECO:0007669"/>
    <property type="project" value="InterPro"/>
</dbReference>
<proteinExistence type="inferred from homology"/>
<evidence type="ECO:0000256" key="5">
    <source>
        <dbReference type="ARBA" id="ARBA00023002"/>
    </source>
</evidence>
<name>A0A6G1GMT7_9PEZI</name>
<evidence type="ECO:0000256" key="3">
    <source>
        <dbReference type="ARBA" id="ARBA00022630"/>
    </source>
</evidence>
<evidence type="ECO:0000313" key="9">
    <source>
        <dbReference type="Proteomes" id="UP000800041"/>
    </source>
</evidence>
<dbReference type="Pfam" id="PF08031">
    <property type="entry name" value="BBE"/>
    <property type="match status" value="1"/>
</dbReference>